<dbReference type="PANTHER" id="PTHR42920">
    <property type="entry name" value="OS03G0707200 PROTEIN-RELATED"/>
    <property type="match status" value="1"/>
</dbReference>
<dbReference type="AlphaFoldDB" id="A0A1H2YLP4"/>
<feature type="transmembrane region" description="Helical" evidence="6">
    <location>
        <begin position="219"/>
        <end position="240"/>
    </location>
</feature>
<feature type="transmembrane region" description="Helical" evidence="6">
    <location>
        <begin position="155"/>
        <end position="174"/>
    </location>
</feature>
<evidence type="ECO:0000256" key="6">
    <source>
        <dbReference type="SAM" id="Phobius"/>
    </source>
</evidence>
<organism evidence="8 9">
    <name type="scientific">Flagellimonas zhangzhouensis</name>
    <dbReference type="NCBI Taxonomy" id="1073328"/>
    <lineage>
        <taxon>Bacteria</taxon>
        <taxon>Pseudomonadati</taxon>
        <taxon>Bacteroidota</taxon>
        <taxon>Flavobacteriia</taxon>
        <taxon>Flavobacteriales</taxon>
        <taxon>Flavobacteriaceae</taxon>
        <taxon>Flagellimonas</taxon>
    </lineage>
</organism>
<comment type="subcellular location">
    <subcellularLocation>
        <location evidence="1">Cell membrane</location>
        <topology evidence="1">Multi-pass membrane protein</topology>
    </subcellularLocation>
</comment>
<feature type="transmembrane region" description="Helical" evidence="6">
    <location>
        <begin position="70"/>
        <end position="90"/>
    </location>
</feature>
<keyword evidence="3 6" id="KW-0812">Transmembrane</keyword>
<keyword evidence="9" id="KW-1185">Reference proteome</keyword>
<dbReference type="EMBL" id="FNMY01000006">
    <property type="protein sequence ID" value="SDX06132.1"/>
    <property type="molecule type" value="Genomic_DNA"/>
</dbReference>
<proteinExistence type="predicted"/>
<feature type="transmembrane region" description="Helical" evidence="6">
    <location>
        <begin position="186"/>
        <end position="207"/>
    </location>
</feature>
<keyword evidence="5 6" id="KW-0472">Membrane</keyword>
<feature type="transmembrane region" description="Helical" evidence="6">
    <location>
        <begin position="277"/>
        <end position="295"/>
    </location>
</feature>
<dbReference type="InterPro" id="IPR000620">
    <property type="entry name" value="EamA_dom"/>
</dbReference>
<feature type="domain" description="EamA" evidence="7">
    <location>
        <begin position="155"/>
        <end position="294"/>
    </location>
</feature>
<evidence type="ECO:0000256" key="4">
    <source>
        <dbReference type="ARBA" id="ARBA00022989"/>
    </source>
</evidence>
<protein>
    <submittedName>
        <fullName evidence="8">Permease of the drug/metabolite transporter (DMT) superfamily</fullName>
    </submittedName>
</protein>
<dbReference type="GO" id="GO:0005886">
    <property type="term" value="C:plasma membrane"/>
    <property type="evidence" value="ECO:0007669"/>
    <property type="project" value="UniProtKB-SubCell"/>
</dbReference>
<evidence type="ECO:0000256" key="5">
    <source>
        <dbReference type="ARBA" id="ARBA00023136"/>
    </source>
</evidence>
<feature type="transmembrane region" description="Helical" evidence="6">
    <location>
        <begin position="126"/>
        <end position="143"/>
    </location>
</feature>
<evidence type="ECO:0000256" key="3">
    <source>
        <dbReference type="ARBA" id="ARBA00022692"/>
    </source>
</evidence>
<dbReference type="Gene3D" id="1.10.3730.20">
    <property type="match status" value="2"/>
</dbReference>
<feature type="transmembrane region" description="Helical" evidence="6">
    <location>
        <begin position="252"/>
        <end position="271"/>
    </location>
</feature>
<dbReference type="STRING" id="1073328.SAMN05216294_3156"/>
<dbReference type="InterPro" id="IPR051258">
    <property type="entry name" value="Diverse_Substrate_Transporter"/>
</dbReference>
<dbReference type="RefSeq" id="WP_175443790.1">
    <property type="nucleotide sequence ID" value="NZ_FNKI01000005.1"/>
</dbReference>
<dbReference type="SUPFAM" id="SSF103481">
    <property type="entry name" value="Multidrug resistance efflux transporter EmrE"/>
    <property type="match status" value="2"/>
</dbReference>
<sequence length="304" mass="33345">MLKERQQGLVAILTANIIFGLNTPVTKELMDHWMSPIGYTITRMFFGAALFWLVGLFLKSEKVDKKDMWTMIIGGLMGFIGTQLLFSQALEYTTPVIYSLLMALTPVVVLILSAIFLKEGIPSRKILGIIISISGAGLIIYLSGSGGPTGSNNGLGILLAILCVFCYAGYLTLTRKISMKYNPITIAKWMFLVSAIAALPLTFNGGLEHQEIYSESGTVWAYSLLLFSLLFSTTLAFFLMPYALKRLEASTASIFMNLQPIVASVVAIAVGQDRLTWDKPLAAFLVILGVYLVTYKKRKEVAPA</sequence>
<accession>A0A1H2YLP4</accession>
<feature type="transmembrane region" description="Helical" evidence="6">
    <location>
        <begin position="7"/>
        <end position="25"/>
    </location>
</feature>
<evidence type="ECO:0000313" key="9">
    <source>
        <dbReference type="Proteomes" id="UP000199592"/>
    </source>
</evidence>
<gene>
    <name evidence="8" type="ORF">SAMN04487892_3108</name>
</gene>
<feature type="domain" description="EamA" evidence="7">
    <location>
        <begin position="8"/>
        <end position="140"/>
    </location>
</feature>
<evidence type="ECO:0000256" key="2">
    <source>
        <dbReference type="ARBA" id="ARBA00022475"/>
    </source>
</evidence>
<name>A0A1H2YLP4_9FLAO</name>
<evidence type="ECO:0000313" key="8">
    <source>
        <dbReference type="EMBL" id="SDX06132.1"/>
    </source>
</evidence>
<dbReference type="PANTHER" id="PTHR42920:SF11">
    <property type="entry name" value="INNER MEMBRANE PROTEIN YTFF"/>
    <property type="match status" value="1"/>
</dbReference>
<feature type="transmembrane region" description="Helical" evidence="6">
    <location>
        <begin position="37"/>
        <end position="58"/>
    </location>
</feature>
<feature type="transmembrane region" description="Helical" evidence="6">
    <location>
        <begin position="96"/>
        <end position="117"/>
    </location>
</feature>
<keyword evidence="4 6" id="KW-1133">Transmembrane helix</keyword>
<evidence type="ECO:0000259" key="7">
    <source>
        <dbReference type="Pfam" id="PF00892"/>
    </source>
</evidence>
<keyword evidence="2" id="KW-1003">Cell membrane</keyword>
<dbReference type="Pfam" id="PF00892">
    <property type="entry name" value="EamA"/>
    <property type="match status" value="2"/>
</dbReference>
<dbReference type="Proteomes" id="UP000199592">
    <property type="component" value="Unassembled WGS sequence"/>
</dbReference>
<reference evidence="9" key="1">
    <citation type="submission" date="2016-10" db="EMBL/GenBank/DDBJ databases">
        <authorList>
            <person name="Varghese N."/>
            <person name="Submissions S."/>
        </authorList>
    </citation>
    <scope>NUCLEOTIDE SEQUENCE [LARGE SCALE GENOMIC DNA]</scope>
    <source>
        <strain evidence="9">DSM 25030</strain>
    </source>
</reference>
<dbReference type="InterPro" id="IPR037185">
    <property type="entry name" value="EmrE-like"/>
</dbReference>
<evidence type="ECO:0000256" key="1">
    <source>
        <dbReference type="ARBA" id="ARBA00004651"/>
    </source>
</evidence>